<accession>A0A4R9BS40</accession>
<keyword evidence="3 7" id="KW-0812">Transmembrane</keyword>
<evidence type="ECO:0000256" key="2">
    <source>
        <dbReference type="ARBA" id="ARBA00022475"/>
    </source>
</evidence>
<protein>
    <submittedName>
        <fullName evidence="9">FtsX-like permease family protein</fullName>
    </submittedName>
</protein>
<sequence length="833" mass="84344">MIRVLFAGLRATLARLLATGLAVALSVGFVVATLTLSATFTRTTEDSLAASMAKADVLVTQTVAEMASSDPRTSTDVLLTLLPEVRAAPGVTGADVERLAYVDLRFGETRSVAQIGAVLDESVRWQTLTSGRWPQTNTEATLDQASAESLRVAEGDSLTVAAVGSGVSPSAVTVVGITAQQAAGVGTGGPALLMQPKALNDPALFSLSTSILVAGGDADAVAASVSDAVAGASGIVVQTRTEAVDHQTAQLSGSATVLTSILMAFAAIALFVASIVIANTFQVLVSQRTRELALLRCVGAGAGQVRRLILGEALLLGLVASALGVGIGVAGAGVLAELSRDGASGVHLGRLLIDPALLAVGFGIGVLLTVGSALSPAHRATRVRPVAALRAVAAPASVRQGVVGAVVALALVGLGGTGLYLGATRSGLTLAVVSGVVSFLGILLASALFIPWIVRLVGSTIGWTSVPARLAARNATRNPARTASTAAALLVGVTLVTMMVVGVTSVRTSIGDKIDEKRPVDLTVQSVDPAGMTVEQIDGISAMPDVQYSTSVASARLTITLADGASVVLPARGVDSAQAQHVARSTVLLPDDGQLLLNPADAGAMQDGENVTVTGDAGSAELTVAFAATAPRKQATLTKTDLLGLVVTPVTGQVQLRLGDGITSSQVQQLSSDILSVSEAFTVGGGAPERTYYEQILDVMLLIVLALLTMAVVIACVGVANTMALSVHERRRESALLRALGLTRGQLRTTLGIEATLITVVAAACGIGLGVLYAWAGLSAVALQAQKLALTVHLPWTQLGIVLLGALVAGLVATVVPASAAARRSPVESLTHE</sequence>
<proteinExistence type="inferred from homology"/>
<feature type="transmembrane region" description="Helical" evidence="7">
    <location>
        <begin position="428"/>
        <end position="454"/>
    </location>
</feature>
<evidence type="ECO:0000259" key="8">
    <source>
        <dbReference type="Pfam" id="PF02687"/>
    </source>
</evidence>
<comment type="subcellular location">
    <subcellularLocation>
        <location evidence="1">Cell membrane</location>
        <topology evidence="1">Multi-pass membrane protein</topology>
    </subcellularLocation>
</comment>
<dbReference type="PANTHER" id="PTHR30572:SF4">
    <property type="entry name" value="ABC TRANSPORTER PERMEASE YTRF"/>
    <property type="match status" value="1"/>
</dbReference>
<evidence type="ECO:0000256" key="4">
    <source>
        <dbReference type="ARBA" id="ARBA00022989"/>
    </source>
</evidence>
<feature type="transmembrane region" description="Helical" evidence="7">
    <location>
        <begin position="796"/>
        <end position="816"/>
    </location>
</feature>
<evidence type="ECO:0000256" key="3">
    <source>
        <dbReference type="ARBA" id="ARBA00022692"/>
    </source>
</evidence>
<keyword evidence="2" id="KW-1003">Cell membrane</keyword>
<feature type="transmembrane region" description="Helical" evidence="7">
    <location>
        <begin position="356"/>
        <end position="377"/>
    </location>
</feature>
<dbReference type="RefSeq" id="WP_134640923.1">
    <property type="nucleotide sequence ID" value="NZ_SOHM01000025.1"/>
</dbReference>
<dbReference type="GO" id="GO:0005886">
    <property type="term" value="C:plasma membrane"/>
    <property type="evidence" value="ECO:0007669"/>
    <property type="project" value="UniProtKB-SubCell"/>
</dbReference>
<feature type="transmembrane region" description="Helical" evidence="7">
    <location>
        <begin position="257"/>
        <end position="281"/>
    </location>
</feature>
<evidence type="ECO:0000256" key="5">
    <source>
        <dbReference type="ARBA" id="ARBA00023136"/>
    </source>
</evidence>
<keyword evidence="5 7" id="KW-0472">Membrane</keyword>
<evidence type="ECO:0000256" key="7">
    <source>
        <dbReference type="SAM" id="Phobius"/>
    </source>
</evidence>
<gene>
    <name evidence="9" type="ORF">E3T61_11160</name>
</gene>
<dbReference type="EMBL" id="SOHM01000025">
    <property type="protein sequence ID" value="TFD89461.1"/>
    <property type="molecule type" value="Genomic_DNA"/>
</dbReference>
<dbReference type="PANTHER" id="PTHR30572">
    <property type="entry name" value="MEMBRANE COMPONENT OF TRANSPORTER-RELATED"/>
    <property type="match status" value="1"/>
</dbReference>
<dbReference type="OrthoDB" id="9780560at2"/>
<name>A0A4R9BS40_9MICO</name>
<comment type="caution">
    <text evidence="9">The sequence shown here is derived from an EMBL/GenBank/DDBJ whole genome shotgun (WGS) entry which is preliminary data.</text>
</comment>
<feature type="transmembrane region" description="Helical" evidence="7">
    <location>
        <begin position="398"/>
        <end position="422"/>
    </location>
</feature>
<feature type="transmembrane region" description="Helical" evidence="7">
    <location>
        <begin position="313"/>
        <end position="336"/>
    </location>
</feature>
<keyword evidence="10" id="KW-1185">Reference proteome</keyword>
<reference evidence="9 10" key="1">
    <citation type="submission" date="2019-03" db="EMBL/GenBank/DDBJ databases">
        <title>Genomics of glacier-inhabiting Cryobacterium strains.</title>
        <authorList>
            <person name="Liu Q."/>
            <person name="Xin Y.-H."/>
        </authorList>
    </citation>
    <scope>NUCLEOTIDE SEQUENCE [LARGE SCALE GENOMIC DNA]</scope>
    <source>
        <strain evidence="9 10">Sr59</strain>
    </source>
</reference>
<dbReference type="AlphaFoldDB" id="A0A4R9BS40"/>
<keyword evidence="4 7" id="KW-1133">Transmembrane helix</keyword>
<comment type="similarity">
    <text evidence="6">Belongs to the ABC-4 integral membrane protein family.</text>
</comment>
<dbReference type="Proteomes" id="UP000298468">
    <property type="component" value="Unassembled WGS sequence"/>
</dbReference>
<feature type="transmembrane region" description="Helical" evidence="7">
    <location>
        <begin position="749"/>
        <end position="776"/>
    </location>
</feature>
<dbReference type="GO" id="GO:0022857">
    <property type="term" value="F:transmembrane transporter activity"/>
    <property type="evidence" value="ECO:0007669"/>
    <property type="project" value="TreeGrafter"/>
</dbReference>
<dbReference type="InterPro" id="IPR050250">
    <property type="entry name" value="Macrolide_Exporter_MacB"/>
</dbReference>
<evidence type="ECO:0000256" key="6">
    <source>
        <dbReference type="ARBA" id="ARBA00038076"/>
    </source>
</evidence>
<evidence type="ECO:0000256" key="1">
    <source>
        <dbReference type="ARBA" id="ARBA00004651"/>
    </source>
</evidence>
<evidence type="ECO:0000313" key="10">
    <source>
        <dbReference type="Proteomes" id="UP000298468"/>
    </source>
</evidence>
<feature type="domain" description="ABC3 transporter permease C-terminal" evidence="8">
    <location>
        <begin position="707"/>
        <end position="826"/>
    </location>
</feature>
<evidence type="ECO:0000313" key="9">
    <source>
        <dbReference type="EMBL" id="TFD89461.1"/>
    </source>
</evidence>
<feature type="transmembrane region" description="Helical" evidence="7">
    <location>
        <begin position="699"/>
        <end position="728"/>
    </location>
</feature>
<dbReference type="Pfam" id="PF02687">
    <property type="entry name" value="FtsX"/>
    <property type="match status" value="2"/>
</dbReference>
<feature type="transmembrane region" description="Helical" evidence="7">
    <location>
        <begin position="483"/>
        <end position="503"/>
    </location>
</feature>
<feature type="domain" description="ABC3 transporter permease C-terminal" evidence="8">
    <location>
        <begin position="264"/>
        <end position="383"/>
    </location>
</feature>
<organism evidence="9 10">
    <name type="scientific">Cryobacterium lactosi</name>
    <dbReference type="NCBI Taxonomy" id="1259202"/>
    <lineage>
        <taxon>Bacteria</taxon>
        <taxon>Bacillati</taxon>
        <taxon>Actinomycetota</taxon>
        <taxon>Actinomycetes</taxon>
        <taxon>Micrococcales</taxon>
        <taxon>Microbacteriaceae</taxon>
        <taxon>Cryobacterium</taxon>
    </lineage>
</organism>
<dbReference type="InterPro" id="IPR003838">
    <property type="entry name" value="ABC3_permease_C"/>
</dbReference>